<dbReference type="Proteomes" id="UP000095392">
    <property type="component" value="Unassembled WGS sequence"/>
</dbReference>
<evidence type="ECO:0000313" key="2">
    <source>
        <dbReference type="Proteomes" id="UP000095392"/>
    </source>
</evidence>
<sequence>MKQLFKILSFLFTAAFKLTFGLIGFLLSVGFATESPSQEEDFEPVYREVNGELIAVDKRIYE</sequence>
<keyword evidence="2" id="KW-1185">Reference proteome</keyword>
<protein>
    <submittedName>
        <fullName evidence="1">Uncharacterized protein</fullName>
    </submittedName>
</protein>
<dbReference type="EMBL" id="MIPY01000060">
    <property type="protein sequence ID" value="OES24664.1"/>
    <property type="molecule type" value="Genomic_DNA"/>
</dbReference>
<comment type="caution">
    <text evidence="1">The sequence shown here is derived from an EMBL/GenBank/DDBJ whole genome shotgun (WGS) entry which is preliminary data.</text>
</comment>
<accession>A0AB36FMX8</accession>
<name>A0AB36FMX8_ALTMA</name>
<gene>
    <name evidence="1" type="ORF">BFV95_4690</name>
</gene>
<dbReference type="RefSeq" id="WP_069945692.1">
    <property type="nucleotide sequence ID" value="NZ_CP147981.1"/>
</dbReference>
<organism evidence="1 2">
    <name type="scientific">Alteromonas macleodii</name>
    <name type="common">Pseudoalteromonas macleodii</name>
    <dbReference type="NCBI Taxonomy" id="28108"/>
    <lineage>
        <taxon>Bacteria</taxon>
        <taxon>Pseudomonadati</taxon>
        <taxon>Pseudomonadota</taxon>
        <taxon>Gammaproteobacteria</taxon>
        <taxon>Alteromonadales</taxon>
        <taxon>Alteromonadaceae</taxon>
        <taxon>Alteromonas/Salinimonas group</taxon>
        <taxon>Alteromonas</taxon>
    </lineage>
</organism>
<evidence type="ECO:0000313" key="1">
    <source>
        <dbReference type="EMBL" id="OES24664.1"/>
    </source>
</evidence>
<dbReference type="AlphaFoldDB" id="A0AB36FMX8"/>
<reference evidence="1 2" key="1">
    <citation type="submission" date="2016-09" db="EMBL/GenBank/DDBJ databases">
        <title>Draft Genome Sequence of four Alteromonas macleodii strains isolated from copper coupons and grown long-term at elevated copper levels.</title>
        <authorList>
            <person name="Cusick K."/>
            <person name="Dale J."/>
            <person name="Little B."/>
            <person name="Biffinger J."/>
        </authorList>
    </citation>
    <scope>NUCLEOTIDE SEQUENCE [LARGE SCALE GENOMIC DNA]</scope>
    <source>
        <strain evidence="1 2">KCP01</strain>
    </source>
</reference>
<proteinExistence type="predicted"/>